<protein>
    <submittedName>
        <fullName evidence="7">AAEL007658-PA</fullName>
    </submittedName>
</protein>
<dbReference type="PANTHER" id="PTHR16484:SF17">
    <property type="entry name" value="BAZOOKA, ISOFORM B"/>
    <property type="match status" value="1"/>
</dbReference>
<evidence type="ECO:0000256" key="1">
    <source>
        <dbReference type="ARBA" id="ARBA00005358"/>
    </source>
</evidence>
<gene>
    <name evidence="7" type="ORF">AaeL_AAEL007658</name>
</gene>
<feature type="domain" description="PDZ" evidence="6">
    <location>
        <begin position="391"/>
        <end position="476"/>
    </location>
</feature>
<feature type="compositionally biased region" description="Polar residues" evidence="5">
    <location>
        <begin position="1138"/>
        <end position="1152"/>
    </location>
</feature>
<feature type="domain" description="PDZ" evidence="6">
    <location>
        <begin position="256"/>
        <end position="338"/>
    </location>
</feature>
<dbReference type="InterPro" id="IPR036034">
    <property type="entry name" value="PDZ_sf"/>
</dbReference>
<dbReference type="VEuPathDB" id="VectorBase:AAEL007658"/>
<evidence type="ECO:0000259" key="6">
    <source>
        <dbReference type="PROSITE" id="PS50106"/>
    </source>
</evidence>
<dbReference type="GO" id="GO:0000226">
    <property type="term" value="P:microtubule cytoskeleton organization"/>
    <property type="evidence" value="ECO:0007669"/>
    <property type="project" value="TreeGrafter"/>
</dbReference>
<feature type="compositionally biased region" description="Basic residues" evidence="5">
    <location>
        <begin position="1201"/>
        <end position="1213"/>
    </location>
</feature>
<reference evidence="7" key="1">
    <citation type="submission" date="2005-10" db="EMBL/GenBank/DDBJ databases">
        <authorList>
            <person name="Loftus B.J."/>
            <person name="Nene V.M."/>
            <person name="Hannick L.I."/>
            <person name="Bidwell S."/>
            <person name="Haas B."/>
            <person name="Amedeo P."/>
            <person name="Orvis J."/>
            <person name="Wortman J.R."/>
            <person name="White O.R."/>
            <person name="Salzberg S."/>
            <person name="Shumway M."/>
            <person name="Koo H."/>
            <person name="Zhao Y."/>
            <person name="Holmes M."/>
            <person name="Miller J."/>
            <person name="Schatz M."/>
            <person name="Pop M."/>
            <person name="Pai G."/>
            <person name="Utterback T."/>
            <person name="Rogers Y.-H."/>
            <person name="Kravitz S."/>
            <person name="Fraser C.M."/>
        </authorList>
    </citation>
    <scope>NUCLEOTIDE SEQUENCE</scope>
    <source>
        <strain evidence="7">Liverpool</strain>
    </source>
</reference>
<dbReference type="Gene3D" id="3.10.20.90">
    <property type="entry name" value="Phosphatidylinositol 3-kinase Catalytic Subunit, Chain A, domain 1"/>
    <property type="match status" value="1"/>
</dbReference>
<feature type="compositionally biased region" description="Polar residues" evidence="5">
    <location>
        <begin position="1261"/>
        <end position="1270"/>
    </location>
</feature>
<dbReference type="GO" id="GO:0043296">
    <property type="term" value="C:apical junction complex"/>
    <property type="evidence" value="ECO:0007669"/>
    <property type="project" value="TreeGrafter"/>
</dbReference>
<dbReference type="InterPro" id="IPR052213">
    <property type="entry name" value="PAR3"/>
</dbReference>
<evidence type="ECO:0000313" key="7">
    <source>
        <dbReference type="EMBL" id="EAT40634.1"/>
    </source>
</evidence>
<feature type="region of interest" description="Disordered" evidence="5">
    <location>
        <begin position="217"/>
        <end position="241"/>
    </location>
</feature>
<feature type="compositionally biased region" description="Low complexity" evidence="5">
    <location>
        <begin position="57"/>
        <end position="66"/>
    </location>
</feature>
<comment type="similarity">
    <text evidence="1">Belongs to the PAR3 family.</text>
</comment>
<feature type="region of interest" description="Disordered" evidence="5">
    <location>
        <begin position="487"/>
        <end position="528"/>
    </location>
</feature>
<feature type="compositionally biased region" description="Basic and acidic residues" evidence="5">
    <location>
        <begin position="903"/>
        <end position="925"/>
    </location>
</feature>
<dbReference type="PROSITE" id="PS50106">
    <property type="entry name" value="PDZ"/>
    <property type="match status" value="3"/>
</dbReference>
<reference evidence="7" key="2">
    <citation type="journal article" date="2007" name="Science">
        <title>Genome sequence of Aedes aegypti, a major arbovirus vector.</title>
        <authorList>
            <person name="Nene V."/>
            <person name="Wortman J.R."/>
            <person name="Lawson D."/>
            <person name="Haas B."/>
            <person name="Kodira C."/>
            <person name="Tu Z.J."/>
            <person name="Loftus B."/>
            <person name="Xi Z."/>
            <person name="Megy K."/>
            <person name="Grabherr M."/>
            <person name="Ren Q."/>
            <person name="Zdobnov E.M."/>
            <person name="Lobo N.F."/>
            <person name="Campbell K.S."/>
            <person name="Brown S.E."/>
            <person name="Bonaldo M.F."/>
            <person name="Zhu J."/>
            <person name="Sinkins S.P."/>
            <person name="Hogenkamp D.G."/>
            <person name="Amedeo P."/>
            <person name="Arensburger P."/>
            <person name="Atkinson P.W."/>
            <person name="Bidwell S."/>
            <person name="Biedler J."/>
            <person name="Birney E."/>
            <person name="Bruggner R.V."/>
            <person name="Costas J."/>
            <person name="Coy M.R."/>
            <person name="Crabtree J."/>
            <person name="Crawford M."/>
            <person name="Debruyn B."/>
            <person name="Decaprio D."/>
            <person name="Eiglmeier K."/>
            <person name="Eisenstadt E."/>
            <person name="El-Dorry H."/>
            <person name="Gelbart W.M."/>
            <person name="Gomes S.L."/>
            <person name="Hammond M."/>
            <person name="Hannick L.I."/>
            <person name="Hogan J.R."/>
            <person name="Holmes M.H."/>
            <person name="Jaffe D."/>
            <person name="Johnston J.S."/>
            <person name="Kennedy R.C."/>
            <person name="Koo H."/>
            <person name="Kravitz S."/>
            <person name="Kriventseva E.V."/>
            <person name="Kulp D."/>
            <person name="Labutti K."/>
            <person name="Lee E."/>
            <person name="Li S."/>
            <person name="Lovin D.D."/>
            <person name="Mao C."/>
            <person name="Mauceli E."/>
            <person name="Menck C.F."/>
            <person name="Miller J.R."/>
            <person name="Montgomery P."/>
            <person name="Mori A."/>
            <person name="Nascimento A.L."/>
            <person name="Naveira H.F."/>
            <person name="Nusbaum C."/>
            <person name="O'leary S."/>
            <person name="Orvis J."/>
            <person name="Pertea M."/>
            <person name="Quesneville H."/>
            <person name="Reidenbach K.R."/>
            <person name="Rogers Y.H."/>
            <person name="Roth C.W."/>
            <person name="Schneider J.R."/>
            <person name="Schatz M."/>
            <person name="Shumway M."/>
            <person name="Stanke M."/>
            <person name="Stinson E.O."/>
            <person name="Tubio J.M."/>
            <person name="Vanzee J.P."/>
            <person name="Verjovski-Almeida S."/>
            <person name="Werner D."/>
            <person name="White O."/>
            <person name="Wyder S."/>
            <person name="Zeng Q."/>
            <person name="Zhao Q."/>
            <person name="Zhao Y."/>
            <person name="Hill C.A."/>
            <person name="Raikhel A.S."/>
            <person name="Soares M.B."/>
            <person name="Knudson D.L."/>
            <person name="Lee N.H."/>
            <person name="Galagan J."/>
            <person name="Salzberg S.L."/>
            <person name="Paulsen I.T."/>
            <person name="Dimopoulos G."/>
            <person name="Collins F.H."/>
            <person name="Birren B."/>
            <person name="Fraser-Liggett C.M."/>
            <person name="Severson D.W."/>
        </authorList>
    </citation>
    <scope>NUCLEOTIDE SEQUENCE [LARGE SCALE GENOMIC DNA]</scope>
    <source>
        <strain evidence="7">Liverpool</strain>
    </source>
</reference>
<dbReference type="Gene3D" id="2.30.42.10">
    <property type="match status" value="3"/>
</dbReference>
<evidence type="ECO:0000256" key="2">
    <source>
        <dbReference type="ARBA" id="ARBA00022618"/>
    </source>
</evidence>
<feature type="compositionally biased region" description="Polar residues" evidence="5">
    <location>
        <begin position="79"/>
        <end position="92"/>
    </location>
</feature>
<feature type="compositionally biased region" description="Basic and acidic residues" evidence="5">
    <location>
        <begin position="229"/>
        <end position="238"/>
    </location>
</feature>
<dbReference type="GO" id="GO:0008104">
    <property type="term" value="P:intracellular protein localization"/>
    <property type="evidence" value="ECO:0007669"/>
    <property type="project" value="TreeGrafter"/>
</dbReference>
<feature type="compositionally biased region" description="Pro residues" evidence="5">
    <location>
        <begin position="1159"/>
        <end position="1168"/>
    </location>
</feature>
<dbReference type="GO" id="GO:0035091">
    <property type="term" value="F:phosphatidylinositol binding"/>
    <property type="evidence" value="ECO:0007669"/>
    <property type="project" value="TreeGrafter"/>
</dbReference>
<feature type="region of interest" description="Disordered" evidence="5">
    <location>
        <begin position="34"/>
        <end position="157"/>
    </location>
</feature>
<feature type="region of interest" description="Disordered" evidence="5">
    <location>
        <begin position="1198"/>
        <end position="1220"/>
    </location>
</feature>
<dbReference type="GO" id="GO:0051660">
    <property type="term" value="P:establishment of centrosome localization"/>
    <property type="evidence" value="ECO:0007669"/>
    <property type="project" value="TreeGrafter"/>
</dbReference>
<dbReference type="SUPFAM" id="SSF50156">
    <property type="entry name" value="PDZ domain-like"/>
    <property type="match status" value="3"/>
</dbReference>
<feature type="compositionally biased region" description="Gly residues" evidence="5">
    <location>
        <begin position="587"/>
        <end position="600"/>
    </location>
</feature>
<dbReference type="OMA" id="WPNSKPY"/>
<organism evidence="7 8">
    <name type="scientific">Aedes aegypti</name>
    <name type="common">Yellowfever mosquito</name>
    <name type="synonym">Culex aegypti</name>
    <dbReference type="NCBI Taxonomy" id="7159"/>
    <lineage>
        <taxon>Eukaryota</taxon>
        <taxon>Metazoa</taxon>
        <taxon>Ecdysozoa</taxon>
        <taxon>Arthropoda</taxon>
        <taxon>Hexapoda</taxon>
        <taxon>Insecta</taxon>
        <taxon>Pterygota</taxon>
        <taxon>Neoptera</taxon>
        <taxon>Endopterygota</taxon>
        <taxon>Diptera</taxon>
        <taxon>Nematocera</taxon>
        <taxon>Culicoidea</taxon>
        <taxon>Culicidae</taxon>
        <taxon>Culicinae</taxon>
        <taxon>Aedini</taxon>
        <taxon>Aedes</taxon>
        <taxon>Stegomyia</taxon>
    </lineage>
</organism>
<dbReference type="Pfam" id="PF12053">
    <property type="entry name" value="Par3_HAL_N_term"/>
    <property type="match status" value="1"/>
</dbReference>
<dbReference type="GO" id="GO:0007155">
    <property type="term" value="P:cell adhesion"/>
    <property type="evidence" value="ECO:0007669"/>
    <property type="project" value="TreeGrafter"/>
</dbReference>
<dbReference type="EMBL" id="CH477456">
    <property type="protein sequence ID" value="EAT40634.1"/>
    <property type="molecule type" value="Genomic_DNA"/>
</dbReference>
<dbReference type="PhylomeDB" id="Q171F7"/>
<dbReference type="GO" id="GO:0016324">
    <property type="term" value="C:apical plasma membrane"/>
    <property type="evidence" value="ECO:0007669"/>
    <property type="project" value="TreeGrafter"/>
</dbReference>
<feature type="compositionally biased region" description="Low complexity" evidence="5">
    <location>
        <begin position="731"/>
        <end position="747"/>
    </location>
</feature>
<reference evidence="7" key="3">
    <citation type="submission" date="2012-09" db="EMBL/GenBank/DDBJ databases">
        <authorList>
            <consortium name="VectorBase"/>
        </authorList>
    </citation>
    <scope>NUCLEOTIDE SEQUENCE</scope>
    <source>
        <strain evidence="7">Liverpool</strain>
    </source>
</reference>
<feature type="compositionally biased region" description="Low complexity" evidence="5">
    <location>
        <begin position="1271"/>
        <end position="1293"/>
    </location>
</feature>
<dbReference type="GO" id="GO:0051301">
    <property type="term" value="P:cell division"/>
    <property type="evidence" value="ECO:0007669"/>
    <property type="project" value="UniProtKB-KW"/>
</dbReference>
<proteinExistence type="inferred from homology"/>
<feature type="region of interest" description="Disordered" evidence="5">
    <location>
        <begin position="580"/>
        <end position="602"/>
    </location>
</feature>
<dbReference type="Proteomes" id="UP000682892">
    <property type="component" value="Chromosome 2"/>
</dbReference>
<dbReference type="PANTHER" id="PTHR16484">
    <property type="entry name" value="PARTITIONING DEFECTIVE 3 RELATED"/>
    <property type="match status" value="1"/>
</dbReference>
<dbReference type="GO" id="GO:0045197">
    <property type="term" value="P:establishment or maintenance of epithelial cell apical/basal polarity"/>
    <property type="evidence" value="ECO:0007669"/>
    <property type="project" value="TreeGrafter"/>
</dbReference>
<sequence>PDSWVVVHHLQSQSGILDPDDHIGDVADDREEIIASYDDCPGGPDPGVPQGGGDGASGSSVGTGSPDIFRSEPGKYGPESSTPHIEVTSTEQPPMGLGLQVRRGSEPSLHQIGVTDQRSPLYNVSPNGHQDTKRWSAAPVCRSDTEPPERLLSPSNGVPYLSPEWNVLPEEESHDSLPQQFSRSGRLSMQFLGAEAANGYRWMDAAERVATTAAYNGTSANSSFSSKSLPRESKRKEPLGQANASVYESLREKDGEMLLVVNENGGPLGLTALPDPDYGGLLVQSVEPDSRADRGRLRRGDRILEINNIKLVGLSESSVQEHLKKSLSSPELRLRVIRAGVGTKYKRDNRKPTAVGGAKVATVSPTRKVPGAPTGISLQAANTRKLGKRIEISLKKGMNGLGFSVTTRDNQAGGQCPIYIKNILSKGAAVEDGRLKPGDRLLEVDGVPMTGKSQSEVVAILRATEYGATVRIVVSRQQELAEVEEREIGCGVESEQKSTPPKPPPPVLPKSSLKQGTRARSEEMLDTHDSAVTNVRSTVSKNTNSSSFSSMPGAGGIQWKNREILTLHIPVHDTEKAGLGVSVKGKTGSGNSSGGSGGSGGKHDGDLGIFVKSVLHGGAASRDGRLKMNDQLLSVNGVSLLGQSNAEAMDTLRRAMLQTGRSNFELDSSPGLVHVDFVKFSGGTNHPGKIILTVARRIGRPISTGELLETIDNSNSSEQSGATVIYLSPDKQQSQQQSSSEKQQQQQQHKRYSNPVLDRLTGGTGQTVGGSNGSLNHHPTSANGSPTINQRPSPLAGHGLRNESYYMATNDNWSPAAVNLNGSNAVLIEEDPEPTSPSYTSHELIATDPFPLNYLTNLLLSSRRTFHLTRPSDGGNSTSTPNGDVTYASQLSLDTNPPASDAFSRDAIGRRSMSEKHHAALDARETGTYQRNKKLREERERERQLTSGVAAGSVESVTQMGRMSSLKAKSELRAEALDRLGELGPSLGMKKSSSLESLQTMVQEIQMADEPRGPNALRTPRGRGREEVLRAAVERPPETQAKKHWLLEDAAPEGDSGGFVPRGSPFQSSLNDGKHKNRQKKSGLFRGIGHMFRFGKHRKDGIAPISDNSSSKGSAPGASSTNGPSSLGGGLTNGTSTHARTNSIERSASSGVVVSHPPMYQPPPPPPQQNGSAIHHTDVFNHRYSHYVNYEELQQQISRSKIPRRHHHYHSQRSTRNTAPVDITLHQQHPKLKQSRPVSSYYDGGAMYETIQHNGLGGSQRKPSSSPSKLQQQQQQQHQQAANWNGTVTSSSGTGPGYQNHGSIRSRGPFVTQVQIQNQLSYQ</sequence>
<feature type="region of interest" description="Disordered" evidence="5">
    <location>
        <begin position="729"/>
        <end position="800"/>
    </location>
</feature>
<feature type="region of interest" description="Disordered" evidence="5">
    <location>
        <begin position="869"/>
        <end position="949"/>
    </location>
</feature>
<feature type="compositionally biased region" description="Basic and acidic residues" evidence="5">
    <location>
        <begin position="935"/>
        <end position="944"/>
    </location>
</feature>
<keyword evidence="4" id="KW-0131">Cell cycle</keyword>
<dbReference type="HOGENOM" id="CLU_001863_0_0_1"/>
<feature type="compositionally biased region" description="Low complexity" evidence="5">
    <location>
        <begin position="1109"/>
        <end position="1125"/>
    </location>
</feature>
<evidence type="ECO:0000256" key="5">
    <source>
        <dbReference type="SAM" id="MobiDB-lite"/>
    </source>
</evidence>
<evidence type="ECO:0000256" key="4">
    <source>
        <dbReference type="ARBA" id="ARBA00023306"/>
    </source>
</evidence>
<accession>Q171F7</accession>
<dbReference type="eggNOG" id="KOG3528">
    <property type="taxonomic scope" value="Eukaryota"/>
</dbReference>
<dbReference type="SMART" id="SM00228">
    <property type="entry name" value="PDZ"/>
    <property type="match status" value="3"/>
</dbReference>
<dbReference type="CDD" id="cd23058">
    <property type="entry name" value="PDZ2_Par3-like"/>
    <property type="match status" value="1"/>
</dbReference>
<feature type="region of interest" description="Disordered" evidence="5">
    <location>
        <begin position="1051"/>
        <end position="1174"/>
    </location>
</feature>
<feature type="domain" description="PDZ" evidence="6">
    <location>
        <begin position="568"/>
        <end position="655"/>
    </location>
</feature>
<feature type="compositionally biased region" description="Polar residues" evidence="5">
    <location>
        <begin position="874"/>
        <end position="898"/>
    </location>
</feature>
<feature type="compositionally biased region" description="Polar residues" evidence="5">
    <location>
        <begin position="114"/>
        <end position="129"/>
    </location>
</feature>
<dbReference type="CDD" id="cd23059">
    <property type="entry name" value="PDZ3_Par3-like"/>
    <property type="match status" value="1"/>
</dbReference>
<dbReference type="GO" id="GO:0030010">
    <property type="term" value="P:establishment of cell polarity"/>
    <property type="evidence" value="ECO:0007669"/>
    <property type="project" value="TreeGrafter"/>
</dbReference>
<evidence type="ECO:0000313" key="8">
    <source>
        <dbReference type="Proteomes" id="UP000682892"/>
    </source>
</evidence>
<feature type="compositionally biased region" description="Polar residues" evidence="5">
    <location>
        <begin position="774"/>
        <end position="792"/>
    </location>
</feature>
<dbReference type="GO" id="GO:0005912">
    <property type="term" value="C:adherens junction"/>
    <property type="evidence" value="ECO:0007669"/>
    <property type="project" value="TreeGrafter"/>
</dbReference>
<dbReference type="STRING" id="7159.Q171F7"/>
<feature type="compositionally biased region" description="Polar residues" evidence="5">
    <location>
        <begin position="217"/>
        <end position="228"/>
    </location>
</feature>
<feature type="non-terminal residue" evidence="7">
    <location>
        <position position="1323"/>
    </location>
</feature>
<name>Q171F7_AEDAE</name>
<feature type="compositionally biased region" description="Gly residues" evidence="5">
    <location>
        <begin position="762"/>
        <end position="772"/>
    </location>
</feature>
<feature type="compositionally biased region" description="Basic and acidic residues" evidence="5">
    <location>
        <begin position="519"/>
        <end position="528"/>
    </location>
</feature>
<keyword evidence="3" id="KW-0677">Repeat</keyword>
<feature type="region of interest" description="Disordered" evidence="5">
    <location>
        <begin position="347"/>
        <end position="375"/>
    </location>
</feature>
<dbReference type="GO" id="GO:0005938">
    <property type="term" value="C:cell cortex"/>
    <property type="evidence" value="ECO:0007669"/>
    <property type="project" value="TreeGrafter"/>
</dbReference>
<dbReference type="Pfam" id="PF00595">
    <property type="entry name" value="PDZ"/>
    <property type="match status" value="3"/>
</dbReference>
<dbReference type="FunFam" id="2.30.42.10:FF:000011">
    <property type="entry name" value="partitioning defective 3 homolog isoform X1"/>
    <property type="match status" value="1"/>
</dbReference>
<dbReference type="PaxDb" id="7159-AAEL007658-PA"/>
<feature type="region of interest" description="Disordered" evidence="5">
    <location>
        <begin position="1251"/>
        <end position="1310"/>
    </location>
</feature>
<keyword evidence="2" id="KW-0132">Cell division</keyword>
<dbReference type="InterPro" id="IPR021922">
    <property type="entry name" value="Par3/HAL_N"/>
</dbReference>
<evidence type="ECO:0000256" key="3">
    <source>
        <dbReference type="ARBA" id="ARBA00022737"/>
    </source>
</evidence>
<dbReference type="FunFam" id="2.30.42.10:FF:000184">
    <property type="entry name" value="Uncharacterized protein, isoform B"/>
    <property type="match status" value="1"/>
</dbReference>
<dbReference type="InterPro" id="IPR001478">
    <property type="entry name" value="PDZ"/>
</dbReference>